<dbReference type="EMBL" id="JARVKM010000021">
    <property type="protein sequence ID" value="KAK9777484.1"/>
    <property type="molecule type" value="Genomic_DNA"/>
</dbReference>
<comment type="caution">
    <text evidence="2">The sequence shown here is derived from an EMBL/GenBank/DDBJ whole genome shotgun (WGS) entry which is preliminary data.</text>
</comment>
<feature type="region of interest" description="Disordered" evidence="1">
    <location>
        <begin position="192"/>
        <end position="222"/>
    </location>
</feature>
<keyword evidence="3" id="KW-1185">Reference proteome</keyword>
<organism evidence="2 3">
    <name type="scientific">Seiridium cardinale</name>
    <dbReference type="NCBI Taxonomy" id="138064"/>
    <lineage>
        <taxon>Eukaryota</taxon>
        <taxon>Fungi</taxon>
        <taxon>Dikarya</taxon>
        <taxon>Ascomycota</taxon>
        <taxon>Pezizomycotina</taxon>
        <taxon>Sordariomycetes</taxon>
        <taxon>Xylariomycetidae</taxon>
        <taxon>Amphisphaeriales</taxon>
        <taxon>Sporocadaceae</taxon>
        <taxon>Seiridium</taxon>
    </lineage>
</organism>
<proteinExistence type="predicted"/>
<feature type="region of interest" description="Disordered" evidence="1">
    <location>
        <begin position="546"/>
        <end position="565"/>
    </location>
</feature>
<name>A0ABR2XUL5_9PEZI</name>
<protein>
    <submittedName>
        <fullName evidence="2">Uncharacterized protein</fullName>
    </submittedName>
</protein>
<gene>
    <name evidence="2" type="ORF">SCAR479_05877</name>
</gene>
<evidence type="ECO:0000313" key="2">
    <source>
        <dbReference type="EMBL" id="KAK9777484.1"/>
    </source>
</evidence>
<accession>A0ABR2XUL5</accession>
<evidence type="ECO:0000256" key="1">
    <source>
        <dbReference type="SAM" id="MobiDB-lite"/>
    </source>
</evidence>
<sequence length="603" mass="68213">MFSPLLGNNPRARLFILPSGAGTEQAPSAAHLLAAPSPRRFFPSFASADWNPSLLSRCNIASRLLLDALVLLTASEILRQSQKTANLFSSTSSIEEPKFSSPDFHTFFQYELREAESTTYVLEPCDYFSEMIDKMKKEGKNGDDLGSTGRFHCPNIQWPPKPNMSTRWVCEDCLCHGYRQFRYKDQREEANKALDRTTYRQRHTRTPSISGSDGEDADSSDDCRHLPHRYQTGLKAGVKRQLLKAFEEDYDVTSKLQCKVTPKKIQMEIDDLWTQRASEAKHRVLTLYIPHCNLCREPMVMRETTIENIDDVYLADIEYEPNGILWKWLFALALKGRVQVEIRTGFITKPCDACIEKEFNLRKEVSIFLEKHSDTNCMGWMVFNWLLSRGVGNIPMFEHATISLGYPNTRPPTLKEMLGLMAESWNRLTGVAWEDVGDLQPPTSCTLSIVMHEKPLKSLRQWPQWHCDVNETSSSDGEGSDDKRIAESTPPEIDDTPKLQTVVESSAGEREHGLLLLVKGAYFDEATQKSVRKEPLGLQSVTIRPDQQVDGDTNMPDSGDQMPELEEDTPRVAQCDMGHYHVLETGDGATVPGEIFTLPLGSH</sequence>
<dbReference type="Proteomes" id="UP001465668">
    <property type="component" value="Unassembled WGS sequence"/>
</dbReference>
<feature type="region of interest" description="Disordered" evidence="1">
    <location>
        <begin position="468"/>
        <end position="496"/>
    </location>
</feature>
<reference evidence="2 3" key="1">
    <citation type="submission" date="2024-02" db="EMBL/GenBank/DDBJ databases">
        <title>First draft genome assembly of two strains of Seiridium cardinale.</title>
        <authorList>
            <person name="Emiliani G."/>
            <person name="Scali E."/>
        </authorList>
    </citation>
    <scope>NUCLEOTIDE SEQUENCE [LARGE SCALE GENOMIC DNA]</scope>
    <source>
        <strain evidence="2 3">BM-138-000479</strain>
    </source>
</reference>
<evidence type="ECO:0000313" key="3">
    <source>
        <dbReference type="Proteomes" id="UP001465668"/>
    </source>
</evidence>